<evidence type="ECO:0000256" key="1">
    <source>
        <dbReference type="SAM" id="SignalP"/>
    </source>
</evidence>
<proteinExistence type="predicted"/>
<evidence type="ECO:0000313" key="3">
    <source>
        <dbReference type="Proteomes" id="UP001320843"/>
    </source>
</evidence>
<keyword evidence="3" id="KW-1185">Reference proteome</keyword>
<comment type="caution">
    <text evidence="2">The sequence shown here is derived from an EMBL/GenBank/DDBJ whole genome shotgun (WGS) entry which is preliminary data.</text>
</comment>
<sequence>MQRAAIRSIPLLLFALPAFARAAPPPSYAMEQWSQPYTCEAQHQRYLADPEQDSSVPAHVMMQRYLGVLDAVIAGDEAALTLRHLCDRFDLDFFPGMLPPPYAEPWNPSPRPPVGNVFAAFVDAAGMAFTQEVEAKYLPDRASLSLSISSKEDAPVAAGSGLGYRYRDMGDACPLRLGQLADRLAAAGFSKEYFAVEPPPPQ</sequence>
<feature type="signal peptide" evidence="1">
    <location>
        <begin position="1"/>
        <end position="22"/>
    </location>
</feature>
<protein>
    <submittedName>
        <fullName evidence="2">Uncharacterized protein</fullName>
    </submittedName>
</protein>
<feature type="chain" id="PRO_5046863885" evidence="1">
    <location>
        <begin position="23"/>
        <end position="202"/>
    </location>
</feature>
<name>A0ABT3DQY9_9XANT</name>
<keyword evidence="1" id="KW-0732">Signal</keyword>
<accession>A0ABT3DQY9</accession>
<gene>
    <name evidence="2" type="ORF">NB700_000458</name>
</gene>
<dbReference type="EMBL" id="JANFWR010000002">
    <property type="protein sequence ID" value="MCW0397902.1"/>
    <property type="molecule type" value="Genomic_DNA"/>
</dbReference>
<evidence type="ECO:0000313" key="2">
    <source>
        <dbReference type="EMBL" id="MCW0397902.1"/>
    </source>
</evidence>
<dbReference type="Proteomes" id="UP001320843">
    <property type="component" value="Unassembled WGS sequence"/>
</dbReference>
<reference evidence="2 3" key="1">
    <citation type="submission" date="2022-06" db="EMBL/GenBank/DDBJ databases">
        <title>Dynamics of rice microbiomes reveals core vertical transmitted seed endophytes.</title>
        <authorList>
            <person name="Liao K."/>
            <person name="Zhang X."/>
        </authorList>
    </citation>
    <scope>NUCLEOTIDE SEQUENCE [LARGE SCALE GENOMIC DNA]</scope>
    <source>
        <strain evidence="2 3">YT10-10-1</strain>
    </source>
</reference>
<dbReference type="RefSeq" id="WP_148828972.1">
    <property type="nucleotide sequence ID" value="NZ_CP099530.1"/>
</dbReference>
<organism evidence="2 3">
    <name type="scientific">Xanthomonas sacchari</name>
    <dbReference type="NCBI Taxonomy" id="56458"/>
    <lineage>
        <taxon>Bacteria</taxon>
        <taxon>Pseudomonadati</taxon>
        <taxon>Pseudomonadota</taxon>
        <taxon>Gammaproteobacteria</taxon>
        <taxon>Lysobacterales</taxon>
        <taxon>Lysobacteraceae</taxon>
        <taxon>Xanthomonas</taxon>
    </lineage>
</organism>